<dbReference type="InterPro" id="IPR007024">
    <property type="entry name" value="BLUF_domain"/>
</dbReference>
<protein>
    <submittedName>
        <fullName evidence="3">Diguanylate phosphodiesterase</fullName>
    </submittedName>
</protein>
<dbReference type="Pfam" id="PF00563">
    <property type="entry name" value="EAL"/>
    <property type="match status" value="1"/>
</dbReference>
<dbReference type="PANTHER" id="PTHR33121">
    <property type="entry name" value="CYCLIC DI-GMP PHOSPHODIESTERASE PDEF"/>
    <property type="match status" value="1"/>
</dbReference>
<dbReference type="SUPFAM" id="SSF54975">
    <property type="entry name" value="Acylphosphatase/BLUF domain-like"/>
    <property type="match status" value="1"/>
</dbReference>
<dbReference type="PANTHER" id="PTHR33121:SF15">
    <property type="entry name" value="BLUE LIGHT- AND TEMPERATURE-REGULATED ANTIREPRESSOR BLUF"/>
    <property type="match status" value="1"/>
</dbReference>
<accession>A0A4P8C3X9</accession>
<dbReference type="PROSITE" id="PS50883">
    <property type="entry name" value="EAL"/>
    <property type="match status" value="1"/>
</dbReference>
<dbReference type="InterPro" id="IPR035919">
    <property type="entry name" value="EAL_sf"/>
</dbReference>
<dbReference type="InterPro" id="IPR036046">
    <property type="entry name" value="Acylphosphatase-like_dom_sf"/>
</dbReference>
<dbReference type="Gene3D" id="3.20.20.450">
    <property type="entry name" value="EAL domain"/>
    <property type="match status" value="1"/>
</dbReference>
<evidence type="ECO:0000313" key="3">
    <source>
        <dbReference type="EMBL" id="QCH94441.1"/>
    </source>
</evidence>
<dbReference type="RefSeq" id="WP_000958300.1">
    <property type="nucleotide sequence ID" value="NZ_CP031919.1"/>
</dbReference>
<dbReference type="Pfam" id="PF04940">
    <property type="entry name" value="BLUF"/>
    <property type="match status" value="1"/>
</dbReference>
<reference evidence="3 4" key="1">
    <citation type="submission" date="2018-08" db="EMBL/GenBank/DDBJ databases">
        <title>Food and Water Consortium WGS.</title>
        <authorList>
            <person name="Tyson S."/>
            <person name="Peterson C.-L."/>
            <person name="Olson A."/>
            <person name="Tyler S."/>
            <person name="Cabral J."/>
            <person name="Lynch T."/>
            <person name="Knox N."/>
            <person name="Van Domselaar G."/>
            <person name="Graham M."/>
        </authorList>
    </citation>
    <scope>NUCLEOTIDE SEQUENCE [LARGE SCALE GENOMIC DNA]</scope>
    <source>
        <strain evidence="3 4">FWSEC0002</strain>
    </source>
</reference>
<gene>
    <name evidence="3" type="ORF">CCU01_017505</name>
</gene>
<feature type="domain" description="EAL" evidence="1">
    <location>
        <begin position="154"/>
        <end position="403"/>
    </location>
</feature>
<feature type="domain" description="BLUF" evidence="2">
    <location>
        <begin position="2"/>
        <end position="93"/>
    </location>
</feature>
<dbReference type="GO" id="GO:0071111">
    <property type="term" value="F:cyclic-guanylate-specific phosphodiesterase activity"/>
    <property type="evidence" value="ECO:0007669"/>
    <property type="project" value="InterPro"/>
</dbReference>
<evidence type="ECO:0000259" key="2">
    <source>
        <dbReference type="PROSITE" id="PS50925"/>
    </source>
</evidence>
<organism evidence="3 4">
    <name type="scientific">Escherichia coli O145:NM</name>
    <dbReference type="NCBI Taxonomy" id="991919"/>
    <lineage>
        <taxon>Bacteria</taxon>
        <taxon>Pseudomonadati</taxon>
        <taxon>Pseudomonadota</taxon>
        <taxon>Gammaproteobacteria</taxon>
        <taxon>Enterobacterales</taxon>
        <taxon>Enterobacteriaceae</taxon>
        <taxon>Escherichia</taxon>
    </lineage>
</organism>
<evidence type="ECO:0000313" key="4">
    <source>
        <dbReference type="Proteomes" id="UP000310529"/>
    </source>
</evidence>
<dbReference type="GO" id="GO:0071949">
    <property type="term" value="F:FAD binding"/>
    <property type="evidence" value="ECO:0007669"/>
    <property type="project" value="InterPro"/>
</dbReference>
<dbReference type="Gene3D" id="3.30.70.100">
    <property type="match status" value="1"/>
</dbReference>
<dbReference type="SMART" id="SM00052">
    <property type="entry name" value="EAL"/>
    <property type="match status" value="1"/>
</dbReference>
<dbReference type="PROSITE" id="PS50925">
    <property type="entry name" value="BLUF"/>
    <property type="match status" value="1"/>
</dbReference>
<dbReference type="Proteomes" id="UP000310529">
    <property type="component" value="Chromosome"/>
</dbReference>
<dbReference type="AlphaFoldDB" id="A0A4P8C3X9"/>
<proteinExistence type="predicted"/>
<dbReference type="InterPro" id="IPR001633">
    <property type="entry name" value="EAL_dom"/>
</dbReference>
<dbReference type="SUPFAM" id="SSF141868">
    <property type="entry name" value="EAL domain-like"/>
    <property type="match status" value="1"/>
</dbReference>
<sequence>MLTTLIYRSHIRDDEPVKKIEEMVSIANRRNMQSDVTGILLFNGSHFFQLLEGPEEQVKMIYRAICQDPRHYNIVELLCDYAPARRFGKAGMELFDLRLHERDDVLQAVFDKGTSKFQLTYDDRALQFFRTFVLATEQSTYFEIPAEDSWLFIADGSDKELDSCTLSPNINDHFAFHPIVDPLSRRIIAFEAIVQKNEDSPSAIAVGQRKDGEIYTADLKSKALVFAMAHALELGDKMISINLLPMTLVNEPDAVSFLLDEIKANGLVPEQIIVEFTESEVISRFDEFAEAVKSLKAAGISVAIDHFGAGFAGLLLLSRFQPDRIKISQELITNVHKSGPRQAIIQAIIKCCTSLEIQVSAMGVATPEEWMWLESAGIEMFQGDLFAKAKLNGIPSVAWPEKNNFQHMISVNHRENEYVMF</sequence>
<dbReference type="CDD" id="cd01948">
    <property type="entry name" value="EAL"/>
    <property type="match status" value="1"/>
</dbReference>
<dbReference type="InterPro" id="IPR050706">
    <property type="entry name" value="Cyclic-di-GMP_PDE-like"/>
</dbReference>
<dbReference type="SMART" id="SM01034">
    <property type="entry name" value="BLUF"/>
    <property type="match status" value="1"/>
</dbReference>
<dbReference type="EMBL" id="CP031919">
    <property type="protein sequence ID" value="QCH94441.1"/>
    <property type="molecule type" value="Genomic_DNA"/>
</dbReference>
<evidence type="ECO:0000259" key="1">
    <source>
        <dbReference type="PROSITE" id="PS50883"/>
    </source>
</evidence>
<dbReference type="GO" id="GO:0009882">
    <property type="term" value="F:blue light photoreceptor activity"/>
    <property type="evidence" value="ECO:0007669"/>
    <property type="project" value="InterPro"/>
</dbReference>
<name>A0A4P8C3X9_ECOLX</name>